<evidence type="ECO:0000256" key="5">
    <source>
        <dbReference type="PIRSR" id="PIRSR036894-1"/>
    </source>
</evidence>
<reference evidence="8 9" key="1">
    <citation type="submission" date="2018-08" db="EMBL/GenBank/DDBJ databases">
        <title>A genome reference for cultivated species of the human gut microbiota.</title>
        <authorList>
            <person name="Zou Y."/>
            <person name="Xue W."/>
            <person name="Luo G."/>
        </authorList>
    </citation>
    <scope>NUCLEOTIDE SEQUENCE [LARGE SCALE GENOMIC DNA]</scope>
    <source>
        <strain evidence="8 9">AF33-12</strain>
    </source>
</reference>
<name>A0A415S861_MEDGN</name>
<accession>A0A415S861</accession>
<gene>
    <name evidence="8" type="ORF">DWZ50_11935</name>
</gene>
<evidence type="ECO:0000259" key="7">
    <source>
        <dbReference type="Pfam" id="PF21621"/>
    </source>
</evidence>
<dbReference type="GO" id="GO:0046872">
    <property type="term" value="F:metal ion binding"/>
    <property type="evidence" value="ECO:0007669"/>
    <property type="project" value="UniProtKB-KW"/>
</dbReference>
<dbReference type="PANTHER" id="PTHR42742:SF3">
    <property type="entry name" value="FRUCTOKINASE"/>
    <property type="match status" value="1"/>
</dbReference>
<evidence type="ECO:0000313" key="9">
    <source>
        <dbReference type="Proteomes" id="UP000285610"/>
    </source>
</evidence>
<dbReference type="RefSeq" id="WP_118444855.1">
    <property type="nucleotide sequence ID" value="NZ_JBCPGC010000042.1"/>
</dbReference>
<dbReference type="Gene3D" id="2.60.120.10">
    <property type="entry name" value="Jelly Rolls"/>
    <property type="match status" value="2"/>
</dbReference>
<feature type="domain" description="Mannose-6-phosphate isomerase cupin" evidence="7">
    <location>
        <begin position="251"/>
        <end position="309"/>
    </location>
</feature>
<keyword evidence="1 5" id="KW-0479">Metal-binding</keyword>
<dbReference type="InterPro" id="IPR014628">
    <property type="entry name" value="Man6P_isomerase_Firm_short"/>
</dbReference>
<feature type="active site" evidence="6">
    <location>
        <position position="197"/>
    </location>
</feature>
<evidence type="ECO:0000256" key="1">
    <source>
        <dbReference type="ARBA" id="ARBA00022723"/>
    </source>
</evidence>
<sequence>MEKKIYFIEPVFEAKYWGGQALKERYGYTPDLPNIAIAYHVIALPQHNLDNTVKETGEKLSEFYKNHRELFGCNREDFPIRMGSGNKVKQISIQLHPNDEYCLQHEGERGKFECGIFVQGDRDHLAIRGHNAKTREEFRELVETEQWDKLFRVVTIKKGQYTYGPQGTLHGSPYAPTEEETDMVELGFETNSDITYRLYDWGRNMPNRPLHIEKVIDTVNIPDDQNMGVDIVEKDVDGCKVAYFIDKPGIFTAFRIRVDECGTFERKEFMFLFCIDGEAEINGTKIKKGETIFVPCDFGALTIKGKVELGGMTYRNL</sequence>
<dbReference type="InterPro" id="IPR051804">
    <property type="entry name" value="Carb_Metab_Reg_Kinase/Isom"/>
</dbReference>
<dbReference type="PANTHER" id="PTHR42742">
    <property type="entry name" value="TRANSCRIPTIONAL REPRESSOR MPRA"/>
    <property type="match status" value="1"/>
</dbReference>
<dbReference type="AlphaFoldDB" id="A0A415S861"/>
<dbReference type="GO" id="GO:0005975">
    <property type="term" value="P:carbohydrate metabolic process"/>
    <property type="evidence" value="ECO:0007669"/>
    <property type="project" value="InterPro"/>
</dbReference>
<comment type="cofactor">
    <cofactor evidence="5">
        <name>Zn(2+)</name>
        <dbReference type="ChEBI" id="CHEBI:29105"/>
    </cofactor>
    <text evidence="5">Binds 1 zinc ion per subunit.</text>
</comment>
<dbReference type="InterPro" id="IPR049071">
    <property type="entry name" value="MPI_cupin_dom"/>
</dbReference>
<evidence type="ECO:0000313" key="8">
    <source>
        <dbReference type="EMBL" id="RHM74030.1"/>
    </source>
</evidence>
<evidence type="ECO:0000256" key="2">
    <source>
        <dbReference type="ARBA" id="ARBA00022833"/>
    </source>
</evidence>
<feature type="binding site" evidence="5">
    <location>
        <position position="96"/>
    </location>
    <ligand>
        <name>Zn(2+)</name>
        <dbReference type="ChEBI" id="CHEBI:29105"/>
    </ligand>
</feature>
<dbReference type="SUPFAM" id="SSF51182">
    <property type="entry name" value="RmlC-like cupins"/>
    <property type="match status" value="1"/>
</dbReference>
<dbReference type="Pfam" id="PF21621">
    <property type="entry name" value="MPI_cupin_dom"/>
    <property type="match status" value="1"/>
</dbReference>
<dbReference type="EMBL" id="QRQE01000029">
    <property type="protein sequence ID" value="RHM74030.1"/>
    <property type="molecule type" value="Genomic_DNA"/>
</dbReference>
<dbReference type="InterPro" id="IPR014710">
    <property type="entry name" value="RmlC-like_jellyroll"/>
</dbReference>
<evidence type="ECO:0000256" key="6">
    <source>
        <dbReference type="PIRSR" id="PIRSR036894-2"/>
    </source>
</evidence>
<dbReference type="Proteomes" id="UP000285610">
    <property type="component" value="Unassembled WGS sequence"/>
</dbReference>
<comment type="caution">
    <text evidence="8">The sequence shown here is derived from an EMBL/GenBank/DDBJ whole genome shotgun (WGS) entry which is preliminary data.</text>
</comment>
<dbReference type="CDD" id="cd07010">
    <property type="entry name" value="cupin_PMI_type_I_N_bac"/>
    <property type="match status" value="1"/>
</dbReference>
<evidence type="ECO:0000256" key="3">
    <source>
        <dbReference type="ARBA" id="ARBA00029741"/>
    </source>
</evidence>
<evidence type="ECO:0000256" key="4">
    <source>
        <dbReference type="ARBA" id="ARBA00030762"/>
    </source>
</evidence>
<feature type="binding site" evidence="5">
    <location>
        <position position="170"/>
    </location>
    <ligand>
        <name>Zn(2+)</name>
        <dbReference type="ChEBI" id="CHEBI:29105"/>
    </ligand>
</feature>
<dbReference type="GO" id="GO:0004476">
    <property type="term" value="F:mannose-6-phosphate isomerase activity"/>
    <property type="evidence" value="ECO:0007669"/>
    <property type="project" value="InterPro"/>
</dbReference>
<organism evidence="8 9">
    <name type="scientific">Mediterraneibacter gnavus</name>
    <name type="common">Ruminococcus gnavus</name>
    <dbReference type="NCBI Taxonomy" id="33038"/>
    <lineage>
        <taxon>Bacteria</taxon>
        <taxon>Bacillati</taxon>
        <taxon>Bacillota</taxon>
        <taxon>Clostridia</taxon>
        <taxon>Lachnospirales</taxon>
        <taxon>Lachnospiraceae</taxon>
        <taxon>Mediterraneibacter</taxon>
    </lineage>
</organism>
<keyword evidence="2 5" id="KW-0862">Zinc</keyword>
<protein>
    <recommendedName>
        <fullName evidence="3">Phosphohexomutase</fullName>
    </recommendedName>
    <alternativeName>
        <fullName evidence="4">Phosphomannose isomerase</fullName>
    </alternativeName>
</protein>
<proteinExistence type="predicted"/>
<dbReference type="InterPro" id="IPR011051">
    <property type="entry name" value="RmlC_Cupin_sf"/>
</dbReference>
<feature type="binding site" evidence="5">
    <location>
        <position position="113"/>
    </location>
    <ligand>
        <name>Zn(2+)</name>
        <dbReference type="ChEBI" id="CHEBI:29105"/>
    </ligand>
</feature>
<dbReference type="PIRSF" id="PIRSF036894">
    <property type="entry name" value="PMI_Firm_short"/>
    <property type="match status" value="1"/>
</dbReference>